<keyword evidence="5" id="KW-0324">Glycolysis</keyword>
<comment type="catalytic activity">
    <reaction evidence="6">
        <text>alpha-D-glucose 6-phosphate = beta-D-fructose 6-phosphate</text>
        <dbReference type="Rhea" id="RHEA:11816"/>
        <dbReference type="ChEBI" id="CHEBI:57634"/>
        <dbReference type="ChEBI" id="CHEBI:58225"/>
        <dbReference type="EC" id="5.3.1.9"/>
    </reaction>
</comment>
<evidence type="ECO:0000256" key="5">
    <source>
        <dbReference type="ARBA" id="ARBA00023152"/>
    </source>
</evidence>
<evidence type="ECO:0000256" key="3">
    <source>
        <dbReference type="ARBA" id="ARBA00011952"/>
    </source>
</evidence>
<protein>
    <recommendedName>
        <fullName evidence="3">glucose-6-phosphate isomerase</fullName>
        <ecNumber evidence="3">5.3.1.9</ecNumber>
    </recommendedName>
</protein>
<evidence type="ECO:0000256" key="4">
    <source>
        <dbReference type="ARBA" id="ARBA00022432"/>
    </source>
</evidence>
<dbReference type="GO" id="GO:0006094">
    <property type="term" value="P:gluconeogenesis"/>
    <property type="evidence" value="ECO:0007669"/>
    <property type="project" value="UniProtKB-KW"/>
</dbReference>
<comment type="similarity">
    <text evidence="2">Belongs to the archaeal-type GPI family.</text>
</comment>
<evidence type="ECO:0000256" key="6">
    <source>
        <dbReference type="ARBA" id="ARBA00029321"/>
    </source>
</evidence>
<dbReference type="InterPro" id="IPR010551">
    <property type="entry name" value="G6P_isomerase_prok"/>
</dbReference>
<keyword evidence="8" id="KW-0413">Isomerase</keyword>
<evidence type="ECO:0000256" key="2">
    <source>
        <dbReference type="ARBA" id="ARBA00006542"/>
    </source>
</evidence>
<keyword evidence="4" id="KW-0312">Gluconeogenesis</keyword>
<dbReference type="EMBL" id="UOGD01000048">
    <property type="protein sequence ID" value="VAX16456.1"/>
    <property type="molecule type" value="Genomic_DNA"/>
</dbReference>
<proteinExistence type="inferred from homology"/>
<evidence type="ECO:0000313" key="8">
    <source>
        <dbReference type="EMBL" id="VAX16456.1"/>
    </source>
</evidence>
<dbReference type="GO" id="GO:0004347">
    <property type="term" value="F:glucose-6-phosphate isomerase activity"/>
    <property type="evidence" value="ECO:0007669"/>
    <property type="project" value="UniProtKB-EC"/>
</dbReference>
<dbReference type="AlphaFoldDB" id="A0A3B1BDW9"/>
<organism evidence="8">
    <name type="scientific">hydrothermal vent metagenome</name>
    <dbReference type="NCBI Taxonomy" id="652676"/>
    <lineage>
        <taxon>unclassified sequences</taxon>
        <taxon>metagenomes</taxon>
        <taxon>ecological metagenomes</taxon>
    </lineage>
</organism>
<reference evidence="8" key="1">
    <citation type="submission" date="2018-06" db="EMBL/GenBank/DDBJ databases">
        <authorList>
            <person name="Zhirakovskaya E."/>
        </authorList>
    </citation>
    <scope>NUCLEOTIDE SEQUENCE</scope>
</reference>
<dbReference type="GO" id="GO:0006096">
    <property type="term" value="P:glycolytic process"/>
    <property type="evidence" value="ECO:0007669"/>
    <property type="project" value="UniProtKB-UniPathway"/>
</dbReference>
<evidence type="ECO:0000259" key="7">
    <source>
        <dbReference type="Pfam" id="PF06560"/>
    </source>
</evidence>
<dbReference type="SUPFAM" id="SSF51182">
    <property type="entry name" value="RmlC-like cupins"/>
    <property type="match status" value="1"/>
</dbReference>
<feature type="domain" description="Glucose-6-phosphate isomerase prokaryote" evidence="7">
    <location>
        <begin position="28"/>
        <end position="179"/>
    </location>
</feature>
<dbReference type="EC" id="5.3.1.9" evidence="3"/>
<sequence>MNEIIEPKVNVEIESGNLKGEKVIEITKRLRDLENIFSDEHIRKIMEPNTIVYEVQAHMPVEEGTTAGLFFGTTIIHPGKVGDEYFMTKGHLHKKSDRAEYYWGIEGEGMLLLMDKDRNTWAEKMHKGSLHYIDADVAHRTVNIGDGKLIFGACWPSDAGHNYDEILMNGFSARLIEKDGKPILVSEWEIDK</sequence>
<accession>A0A3B1BDW9</accession>
<dbReference type="Pfam" id="PF06560">
    <property type="entry name" value="GPI"/>
    <property type="match status" value="1"/>
</dbReference>
<dbReference type="Gene3D" id="2.60.120.10">
    <property type="entry name" value="Jelly Rolls"/>
    <property type="match status" value="1"/>
</dbReference>
<gene>
    <name evidence="8" type="ORF">MNBD_IGNAVI01-666</name>
</gene>
<comment type="pathway">
    <text evidence="1">Carbohydrate degradation; glycolysis; D-glyceraldehyde 3-phosphate and glycerone phosphate from D-glucose: step 2/4.</text>
</comment>
<dbReference type="InterPro" id="IPR011051">
    <property type="entry name" value="RmlC_Cupin_sf"/>
</dbReference>
<dbReference type="UniPathway" id="UPA00109">
    <property type="reaction ID" value="UER00181"/>
</dbReference>
<dbReference type="CDD" id="cd02218">
    <property type="entry name" value="cupin_PGI"/>
    <property type="match status" value="1"/>
</dbReference>
<dbReference type="GO" id="GO:0005737">
    <property type="term" value="C:cytoplasm"/>
    <property type="evidence" value="ECO:0007669"/>
    <property type="project" value="InterPro"/>
</dbReference>
<evidence type="ECO:0000256" key="1">
    <source>
        <dbReference type="ARBA" id="ARBA00004926"/>
    </source>
</evidence>
<name>A0A3B1BDW9_9ZZZZ</name>
<dbReference type="InterPro" id="IPR014710">
    <property type="entry name" value="RmlC-like_jellyroll"/>
</dbReference>